<feature type="region of interest" description="Disordered" evidence="1">
    <location>
        <begin position="95"/>
        <end position="114"/>
    </location>
</feature>
<proteinExistence type="predicted"/>
<dbReference type="OMA" id="ARTFVKF"/>
<dbReference type="RefSeq" id="XP_030492152.1">
    <property type="nucleotide sequence ID" value="XM_030636292.2"/>
</dbReference>
<evidence type="ECO:0000313" key="3">
    <source>
        <dbReference type="Proteomes" id="UP000596661"/>
    </source>
</evidence>
<evidence type="ECO:0000256" key="1">
    <source>
        <dbReference type="SAM" id="MobiDB-lite"/>
    </source>
</evidence>
<dbReference type="Proteomes" id="UP000596661">
    <property type="component" value="Chromosome 2"/>
</dbReference>
<dbReference type="OrthoDB" id="974159at2759"/>
<evidence type="ECO:0000313" key="2">
    <source>
        <dbReference type="EnsemblPlants" id="cds.evm.model.02.2546"/>
    </source>
</evidence>
<name>A0A803NXY9_CANSA</name>
<dbReference type="RefSeq" id="XP_030492150.1">
    <property type="nucleotide sequence ID" value="XM_030636290.2"/>
</dbReference>
<dbReference type="KEGG" id="csav:115708101"/>
<dbReference type="GeneID" id="115708101"/>
<organism evidence="2 3">
    <name type="scientific">Cannabis sativa</name>
    <name type="common">Hemp</name>
    <name type="synonym">Marijuana</name>
    <dbReference type="NCBI Taxonomy" id="3483"/>
    <lineage>
        <taxon>Eukaryota</taxon>
        <taxon>Viridiplantae</taxon>
        <taxon>Streptophyta</taxon>
        <taxon>Embryophyta</taxon>
        <taxon>Tracheophyta</taxon>
        <taxon>Spermatophyta</taxon>
        <taxon>Magnoliopsida</taxon>
        <taxon>eudicotyledons</taxon>
        <taxon>Gunneridae</taxon>
        <taxon>Pentapetalae</taxon>
        <taxon>rosids</taxon>
        <taxon>fabids</taxon>
        <taxon>Rosales</taxon>
        <taxon>Cannabaceae</taxon>
        <taxon>Cannabis</taxon>
    </lineage>
</organism>
<sequence length="322" mass="36758">MSLFKPLLSRSSYSLLRPRNIAHKSYSPRSFKKTPSHSVGAEKQSDSTKPRKPLDILFKEAVDIYPKQESGESEGEEENNKVKRGLRELEKEIKNLRANSDHQSDGKEKVGEESTGKKSLFAVFTNKVWSREIPNDMDKKNPRVVKELSPDMKLFLSHLYKKGYLKEANFLPSKNSDDNDLDFCYFDNSYGIDFIKFAAQKYAKDNQEIAKWLSGSDLKNVVLFGCPSLAKKSIFAAKRLRNFFEVQEDTVCKRCVLKQSCKFVNQNVWNADTKKLILTDVLYVITLYTLETVPPELFVPDDVKASASKLLNEVVKLSQTTS</sequence>
<dbReference type="Gramene" id="evm.model.02.2546">
    <property type="protein sequence ID" value="cds.evm.model.02.2546"/>
    <property type="gene ID" value="evm.TU.02.2546"/>
</dbReference>
<feature type="region of interest" description="Disordered" evidence="1">
    <location>
        <begin position="65"/>
        <end position="84"/>
    </location>
</feature>
<gene>
    <name evidence="2" type="primary">LOC115708101</name>
</gene>
<reference evidence="2" key="2">
    <citation type="submission" date="2021-03" db="UniProtKB">
        <authorList>
            <consortium name="EnsemblPlants"/>
        </authorList>
    </citation>
    <scope>IDENTIFICATION</scope>
</reference>
<dbReference type="RefSeq" id="XP_030492149.1">
    <property type="nucleotide sequence ID" value="XM_030636289.2"/>
</dbReference>
<dbReference type="EnsemblPlants" id="evm.model.02.2546">
    <property type="protein sequence ID" value="cds.evm.model.02.2546"/>
    <property type="gene ID" value="evm.TU.02.2546"/>
</dbReference>
<reference evidence="2" key="1">
    <citation type="submission" date="2018-11" db="EMBL/GenBank/DDBJ databases">
        <authorList>
            <person name="Grassa J C."/>
        </authorList>
    </citation>
    <scope>NUCLEOTIDE SEQUENCE [LARGE SCALE GENOMIC DNA]</scope>
</reference>
<feature type="region of interest" description="Disordered" evidence="1">
    <location>
        <begin position="18"/>
        <end position="55"/>
    </location>
</feature>
<accession>A0A803NXY9</accession>
<dbReference type="AlphaFoldDB" id="A0A803NXY9"/>
<keyword evidence="3" id="KW-1185">Reference proteome</keyword>
<protein>
    <submittedName>
        <fullName evidence="2">Uncharacterized protein</fullName>
    </submittedName>
</protein>
<feature type="compositionally biased region" description="Basic and acidic residues" evidence="1">
    <location>
        <begin position="43"/>
        <end position="55"/>
    </location>
</feature>
<dbReference type="EMBL" id="UZAU01000235">
    <property type="status" value="NOT_ANNOTATED_CDS"/>
    <property type="molecule type" value="Genomic_DNA"/>
</dbReference>